<keyword evidence="6 10" id="KW-0442">Lipid degradation</keyword>
<dbReference type="EMBL" id="JBFTWV010000155">
    <property type="protein sequence ID" value="KAL2785110.1"/>
    <property type="molecule type" value="Genomic_DNA"/>
</dbReference>
<dbReference type="Proteomes" id="UP001610563">
    <property type="component" value="Unassembled WGS sequence"/>
</dbReference>
<protein>
    <recommendedName>
        <fullName evidence="3 11">Lysophospholipase</fullName>
        <ecNumber evidence="3 11">3.1.1.5</ecNumber>
    </recommendedName>
</protein>
<dbReference type="Pfam" id="PF01735">
    <property type="entry name" value="PLA2_B"/>
    <property type="match status" value="1"/>
</dbReference>
<dbReference type="SUPFAM" id="SSF52151">
    <property type="entry name" value="FabD/lysophospholipase-like"/>
    <property type="match status" value="1"/>
</dbReference>
<evidence type="ECO:0000256" key="11">
    <source>
        <dbReference type="RuleBase" id="RU362103"/>
    </source>
</evidence>
<dbReference type="PANTHER" id="PTHR10728">
    <property type="entry name" value="CYTOSOLIC PHOSPHOLIPASE A2"/>
    <property type="match status" value="1"/>
</dbReference>
<keyword evidence="5 10" id="KW-0378">Hydrolase</keyword>
<evidence type="ECO:0000256" key="10">
    <source>
        <dbReference type="PROSITE-ProRule" id="PRU00555"/>
    </source>
</evidence>
<evidence type="ECO:0000313" key="15">
    <source>
        <dbReference type="EMBL" id="KAL2785110.1"/>
    </source>
</evidence>
<keyword evidence="8" id="KW-0325">Glycoprotein</keyword>
<evidence type="ECO:0000256" key="2">
    <source>
        <dbReference type="ARBA" id="ARBA00008780"/>
    </source>
</evidence>
<feature type="domain" description="PLA2c" evidence="14">
    <location>
        <begin position="37"/>
        <end position="580"/>
    </location>
</feature>
<evidence type="ECO:0000256" key="12">
    <source>
        <dbReference type="SAM" id="Phobius"/>
    </source>
</evidence>
<keyword evidence="16" id="KW-1185">Reference proteome</keyword>
<dbReference type="PROSITE" id="PS51210">
    <property type="entry name" value="PLA2C"/>
    <property type="match status" value="1"/>
</dbReference>
<organism evidence="15 16">
    <name type="scientific">Aspergillus keveii</name>
    <dbReference type="NCBI Taxonomy" id="714993"/>
    <lineage>
        <taxon>Eukaryota</taxon>
        <taxon>Fungi</taxon>
        <taxon>Dikarya</taxon>
        <taxon>Ascomycota</taxon>
        <taxon>Pezizomycotina</taxon>
        <taxon>Eurotiomycetes</taxon>
        <taxon>Eurotiomycetidae</taxon>
        <taxon>Eurotiales</taxon>
        <taxon>Aspergillaceae</taxon>
        <taxon>Aspergillus</taxon>
        <taxon>Aspergillus subgen. Nidulantes</taxon>
    </lineage>
</organism>
<dbReference type="SMART" id="SM00022">
    <property type="entry name" value="PLAc"/>
    <property type="match status" value="1"/>
</dbReference>
<dbReference type="EC" id="3.1.1.5" evidence="3 11"/>
<evidence type="ECO:0000256" key="13">
    <source>
        <dbReference type="SAM" id="SignalP"/>
    </source>
</evidence>
<gene>
    <name evidence="15" type="ORF">BJX66DRAFT_315551</name>
</gene>
<keyword evidence="7 10" id="KW-0443">Lipid metabolism</keyword>
<dbReference type="Gene3D" id="3.40.1090.10">
    <property type="entry name" value="Cytosolic phospholipase A2 catalytic domain"/>
    <property type="match status" value="1"/>
</dbReference>
<reference evidence="15 16" key="1">
    <citation type="submission" date="2024-07" db="EMBL/GenBank/DDBJ databases">
        <title>Section-level genome sequencing and comparative genomics of Aspergillus sections Usti and Cavernicolus.</title>
        <authorList>
            <consortium name="Lawrence Berkeley National Laboratory"/>
            <person name="Nybo J.L."/>
            <person name="Vesth T.C."/>
            <person name="Theobald S."/>
            <person name="Frisvad J.C."/>
            <person name="Larsen T.O."/>
            <person name="Kjaerboelling I."/>
            <person name="Rothschild-Mancinelli K."/>
            <person name="Lyhne E.K."/>
            <person name="Kogle M.E."/>
            <person name="Barry K."/>
            <person name="Clum A."/>
            <person name="Na H."/>
            <person name="Ledsgaard L."/>
            <person name="Lin J."/>
            <person name="Lipzen A."/>
            <person name="Kuo A."/>
            <person name="Riley R."/>
            <person name="Mondo S."/>
            <person name="Labutti K."/>
            <person name="Haridas S."/>
            <person name="Pangalinan J."/>
            <person name="Salamov A.A."/>
            <person name="Simmons B.A."/>
            <person name="Magnuson J.K."/>
            <person name="Chen J."/>
            <person name="Drula E."/>
            <person name="Henrissat B."/>
            <person name="Wiebenga A."/>
            <person name="Lubbers R.J."/>
            <person name="Gomes A.C."/>
            <person name="Makela M.R."/>
            <person name="Stajich J."/>
            <person name="Grigoriev I.V."/>
            <person name="Mortensen U.H."/>
            <person name="De Vries R.P."/>
            <person name="Baker S.E."/>
            <person name="Andersen M.R."/>
        </authorList>
    </citation>
    <scope>NUCLEOTIDE SEQUENCE [LARGE SCALE GENOMIC DNA]</scope>
    <source>
        <strain evidence="15 16">CBS 209.92</strain>
    </source>
</reference>
<comment type="catalytic activity">
    <reaction evidence="9 11">
        <text>a 1-acyl-sn-glycero-3-phosphocholine + H2O = sn-glycerol 3-phosphocholine + a fatty acid + H(+)</text>
        <dbReference type="Rhea" id="RHEA:15177"/>
        <dbReference type="ChEBI" id="CHEBI:15377"/>
        <dbReference type="ChEBI" id="CHEBI:15378"/>
        <dbReference type="ChEBI" id="CHEBI:16870"/>
        <dbReference type="ChEBI" id="CHEBI:28868"/>
        <dbReference type="ChEBI" id="CHEBI:58168"/>
        <dbReference type="EC" id="3.1.1.5"/>
    </reaction>
</comment>
<proteinExistence type="inferred from homology"/>
<keyword evidence="4 13" id="KW-0732">Signal</keyword>
<keyword evidence="12" id="KW-0472">Membrane</keyword>
<dbReference type="PANTHER" id="PTHR10728:SF33">
    <property type="entry name" value="LYSOPHOSPHOLIPASE 1-RELATED"/>
    <property type="match status" value="1"/>
</dbReference>
<evidence type="ECO:0000259" key="14">
    <source>
        <dbReference type="PROSITE" id="PS51210"/>
    </source>
</evidence>
<dbReference type="InterPro" id="IPR002642">
    <property type="entry name" value="LysoPLipase_cat_dom"/>
</dbReference>
<comment type="function">
    <text evidence="1">Catalyzes the release of fatty acids from lysophospholipids.</text>
</comment>
<evidence type="ECO:0000256" key="6">
    <source>
        <dbReference type="ARBA" id="ARBA00022963"/>
    </source>
</evidence>
<evidence type="ECO:0000256" key="5">
    <source>
        <dbReference type="ARBA" id="ARBA00022801"/>
    </source>
</evidence>
<sequence>MRVDLLLVAAMAVSATPLTAPRALPNAPDEYAPANVTCPSTRPSVRSARNLSSNESEWLDTRHREIISPMRDLLTRLNITGFNASAYMDIVSSNTSNVPNIGIAVSGGGYRAMLNGAGALKAFDSRTSNSTATGHLGGLLQCATYVSALSGGGWLVGSVFLNNFTTIAELQASEDVWDLRNNILEGPDHKHLQALHTASYWGDIVDAVHSKRDAGFNTSLTDYWGRALSYQFINASEGGPSYTWSSIALMDNFKKAQIPLPILVADGRNPGELVVGSNSTVYEFNPWEFGSPDPAIYGYAPLKYLGSDFSNGLVGNNGECVRGFDNAGFVMGTSSSLFNQFILRLNGTDIPDALKSVLASILEHIGEANDDIAAYPNPFSNYSNTNASISSLSELNVVDGGEDGQNIPLHPLIQPNRHVDVIFAIDSTSNIHNWPSGKSLVETYERSLESSGVGNGTAFPSIPDPNTFVNLGLNKRPTFFGCDTRNLTGPSPLVVYIPNAPYTFMSNTSTFDLSYSDEDRDAMVLNGYNVATQGNSTEDADWPACVGCAILNRSADRTGTTLPEACTGCFRSYCWNGTLDSREPSGYEPALMVKESGAGVLTRPSAWVVGFFGLVVYFGLSRC</sequence>
<feature type="chain" id="PRO_5045791770" description="Lysophospholipase" evidence="13">
    <location>
        <begin position="16"/>
        <end position="623"/>
    </location>
</feature>
<accession>A0ABR4FPD6</accession>
<keyword evidence="12" id="KW-1133">Transmembrane helix</keyword>
<evidence type="ECO:0000313" key="16">
    <source>
        <dbReference type="Proteomes" id="UP001610563"/>
    </source>
</evidence>
<dbReference type="InterPro" id="IPR016035">
    <property type="entry name" value="Acyl_Trfase/lysoPLipase"/>
</dbReference>
<dbReference type="CDD" id="cd07203">
    <property type="entry name" value="cPLA2_Fungal_PLB"/>
    <property type="match status" value="1"/>
</dbReference>
<feature type="signal peptide" evidence="13">
    <location>
        <begin position="1"/>
        <end position="15"/>
    </location>
</feature>
<evidence type="ECO:0000256" key="8">
    <source>
        <dbReference type="ARBA" id="ARBA00023180"/>
    </source>
</evidence>
<name>A0ABR4FPD6_9EURO</name>
<evidence type="ECO:0000256" key="9">
    <source>
        <dbReference type="ARBA" id="ARBA00049531"/>
    </source>
</evidence>
<evidence type="ECO:0000256" key="7">
    <source>
        <dbReference type="ARBA" id="ARBA00023098"/>
    </source>
</evidence>
<evidence type="ECO:0000256" key="3">
    <source>
        <dbReference type="ARBA" id="ARBA00013274"/>
    </source>
</evidence>
<evidence type="ECO:0000256" key="4">
    <source>
        <dbReference type="ARBA" id="ARBA00022729"/>
    </source>
</evidence>
<comment type="caution">
    <text evidence="15">The sequence shown here is derived from an EMBL/GenBank/DDBJ whole genome shotgun (WGS) entry which is preliminary data.</text>
</comment>
<comment type="similarity">
    <text evidence="2 11">Belongs to the lysophospholipase family.</text>
</comment>
<evidence type="ECO:0000256" key="1">
    <source>
        <dbReference type="ARBA" id="ARBA00002169"/>
    </source>
</evidence>
<keyword evidence="12" id="KW-0812">Transmembrane</keyword>
<feature type="transmembrane region" description="Helical" evidence="12">
    <location>
        <begin position="604"/>
        <end position="620"/>
    </location>
</feature>